<dbReference type="InterPro" id="IPR014105">
    <property type="entry name" value="Carotenoid/retinoid_OxRdtase"/>
</dbReference>
<name>A0ABS1K6U4_9MICC</name>
<evidence type="ECO:0000256" key="4">
    <source>
        <dbReference type="RuleBase" id="RU362075"/>
    </source>
</evidence>
<feature type="domain" description="Amine oxidase" evidence="6">
    <location>
        <begin position="33"/>
        <end position="520"/>
    </location>
</feature>
<evidence type="ECO:0000259" key="6">
    <source>
        <dbReference type="Pfam" id="PF01593"/>
    </source>
</evidence>
<comment type="caution">
    <text evidence="7">The sequence shown here is derived from an EMBL/GenBank/DDBJ whole genome shotgun (WGS) entry which is preliminary data.</text>
</comment>
<protein>
    <submittedName>
        <fullName evidence="7">Phytoene desaturase</fullName>
    </submittedName>
</protein>
<evidence type="ECO:0000256" key="5">
    <source>
        <dbReference type="SAM" id="MobiDB-lite"/>
    </source>
</evidence>
<dbReference type="InterPro" id="IPR002937">
    <property type="entry name" value="Amino_oxidase"/>
</dbReference>
<accession>A0ABS1K6U4</accession>
<proteinExistence type="inferred from homology"/>
<reference evidence="7 8" key="1">
    <citation type="submission" date="2021-01" db="EMBL/GenBank/DDBJ databases">
        <title>Genome public.</title>
        <authorList>
            <person name="Liu C."/>
            <person name="Sun Q."/>
        </authorList>
    </citation>
    <scope>NUCLEOTIDE SEQUENCE [LARGE SCALE GENOMIC DNA]</scope>
    <source>
        <strain evidence="7 8">JC656</strain>
    </source>
</reference>
<dbReference type="Pfam" id="PF01593">
    <property type="entry name" value="Amino_oxidase"/>
    <property type="match status" value="1"/>
</dbReference>
<dbReference type="PANTHER" id="PTHR43734">
    <property type="entry name" value="PHYTOENE DESATURASE"/>
    <property type="match status" value="1"/>
</dbReference>
<feature type="region of interest" description="Disordered" evidence="5">
    <location>
        <begin position="1"/>
        <end position="22"/>
    </location>
</feature>
<feature type="compositionally biased region" description="Basic residues" evidence="5">
    <location>
        <begin position="1"/>
        <end position="12"/>
    </location>
</feature>
<evidence type="ECO:0000256" key="1">
    <source>
        <dbReference type="ARBA" id="ARBA00004829"/>
    </source>
</evidence>
<dbReference type="InterPro" id="IPR036188">
    <property type="entry name" value="FAD/NAD-bd_sf"/>
</dbReference>
<comment type="similarity">
    <text evidence="4">Belongs to the carotenoid/retinoid oxidoreductase family.</text>
</comment>
<evidence type="ECO:0000256" key="3">
    <source>
        <dbReference type="ARBA" id="ARBA00023002"/>
    </source>
</evidence>
<keyword evidence="8" id="KW-1185">Reference proteome</keyword>
<evidence type="ECO:0000313" key="7">
    <source>
        <dbReference type="EMBL" id="MBL0707032.1"/>
    </source>
</evidence>
<dbReference type="NCBIfam" id="TIGR02734">
    <property type="entry name" value="crtI_fam"/>
    <property type="match status" value="1"/>
</dbReference>
<keyword evidence="3 4" id="KW-0560">Oxidoreductase</keyword>
<organism evidence="7 8">
    <name type="scientific">Sinomonas cellulolyticus</name>
    <dbReference type="NCBI Taxonomy" id="2801916"/>
    <lineage>
        <taxon>Bacteria</taxon>
        <taxon>Bacillati</taxon>
        <taxon>Actinomycetota</taxon>
        <taxon>Actinomycetes</taxon>
        <taxon>Micrococcales</taxon>
        <taxon>Micrococcaceae</taxon>
        <taxon>Sinomonas</taxon>
    </lineage>
</organism>
<evidence type="ECO:0000256" key="2">
    <source>
        <dbReference type="ARBA" id="ARBA00022746"/>
    </source>
</evidence>
<dbReference type="Gene3D" id="3.50.50.60">
    <property type="entry name" value="FAD/NAD(P)-binding domain"/>
    <property type="match status" value="2"/>
</dbReference>
<evidence type="ECO:0000313" key="8">
    <source>
        <dbReference type="Proteomes" id="UP000639051"/>
    </source>
</evidence>
<dbReference type="PANTHER" id="PTHR43734:SF1">
    <property type="entry name" value="PHYTOENE DESATURASE"/>
    <property type="match status" value="1"/>
</dbReference>
<gene>
    <name evidence="7" type="primary">crtI</name>
    <name evidence="7" type="ORF">JJE72_16175</name>
</gene>
<dbReference type="SUPFAM" id="SSF51905">
    <property type="entry name" value="FAD/NAD(P)-binding domain"/>
    <property type="match status" value="1"/>
</dbReference>
<dbReference type="Proteomes" id="UP000639051">
    <property type="component" value="Unassembled WGS sequence"/>
</dbReference>
<comment type="pathway">
    <text evidence="1 4">Carotenoid biosynthesis.</text>
</comment>
<sequence length="565" mass="60559">MNRPQPRARKAPLRTLPGRPRQPRAVTVIGGGISGLATAGLLARDGHAVQLLEQNDALGGRAGRWEAEGFRFDTGPSWYLMPEVIDHWFRLMGSSAADELRLTRLDPGYRVFFEGHGQPVDVPAGREGAIALFDSLSQGSGEALARYLDDAEDAYSVALGRFLYDDFSSLRGLVHPEVLRRVPRLAAMLGQSLHGRIAQRFPDQREQQILGYPAVFLGTTPYQAPALYQLMSHLDLAQGVLYPEGGFAALVDAMERLAREAGVQIRTGARVTRIVTGPSRGGHRVEGVVWTDSGGREHRHGASIVVGAADLNHLETQILPEELRTHPEQAWKRRDPGPGAVLACLGVRGPLPQLAHHSLFFTRDWPDTFGRISRGEAPAESTSIYVSRTSATDPGVAPEGSESLFVLVPTAAAPEWGRGGIDGAGAPAVEAIADAAVRQIAAWAGIPDLADRIVVRRTFGPADFAHEFNAWRGGALGLAHTLSQSAFFRPGNASRRVDGLLYAGASVRPGIGIPMCLISAELILKRVRGVRSPGPVGPALVPPGAEDAVVARDAAPEREGVTWPI</sequence>
<keyword evidence="2 4" id="KW-0125">Carotenoid biosynthesis</keyword>
<dbReference type="EMBL" id="JAERRC010000044">
    <property type="protein sequence ID" value="MBL0707032.1"/>
    <property type="molecule type" value="Genomic_DNA"/>
</dbReference>